<reference evidence="2 3" key="1">
    <citation type="submission" date="2019-08" db="EMBL/GenBank/DDBJ databases">
        <title>In-depth cultivation of the pig gut microbiome towards novel bacterial diversity and tailored functional studies.</title>
        <authorList>
            <person name="Wylensek D."/>
            <person name="Hitch T.C.A."/>
            <person name="Clavel T."/>
        </authorList>
    </citation>
    <scope>NUCLEOTIDE SEQUENCE [LARGE SCALE GENOMIC DNA]</scope>
    <source>
        <strain evidence="2 3">WCA3-601-WT-6J</strain>
    </source>
</reference>
<sequence>MRGKARCRDASCGMEKPEVPVRYFEGDLQDQKKLNPCRRASGKRAARGMETPGGRPRKSACFPLCRAPGVFVFFAYIAAPLHIDELEQRKGRRGRMELKVYKDTVTAAESICDTKLELPVETEMLIPDYLPQVFKIVKCFVYLVVLQKQVTAGRLTVDGYLRCVVYYQSEGDESLCQAEQKLPFTKQVDVKPGSWGPATVLVSGETEYVNCRAVNQRRVDVRGAFALSIEAVAEAQGEVITALAGGGIQQRTTSLTGSKTVGSQEKLITAEESIAFDAPPEMVLSTQCTGAVNEVKLVSGKAVLKGEIRAEVVYRTAPGHTLVHTTRQIPFNEILDVEGAAEDCQCFAVVQPTGCTITGGSGEDEGENTISATAALYVKVYRPVEYMAVSDAFSTESETVLTQQQVALEEVADVFTQQVEAVTTGQLPDENARIIDVMATPLPMEVIEQDGEAVLRGRVMAHLLCINALEEIDCYDKVCEYTLPRRYPRPAADVIAQCYPSVGSVSARKVGEDTSAAIVLTVRGIVSFRSTQTVLADVQCTSPLVRDDGDIALRIYFAQAGEDMFDIAKRYAASPEAIAAANDTGSGILEAPQRLLIPSAT</sequence>
<feature type="domain" description="SipL SPOCS" evidence="1">
    <location>
        <begin position="281"/>
        <end position="351"/>
    </location>
</feature>
<dbReference type="EMBL" id="VUNJ01000009">
    <property type="protein sequence ID" value="MST92222.1"/>
    <property type="molecule type" value="Genomic_DNA"/>
</dbReference>
<dbReference type="AlphaFoldDB" id="A0A6I2U3P8"/>
<gene>
    <name evidence="2" type="ORF">FYJ76_09785</name>
</gene>
<accession>A0A6I2U3P8</accession>
<dbReference type="InterPro" id="IPR024300">
    <property type="entry name" value="SipL_SPOCS_dom"/>
</dbReference>
<dbReference type="InterPro" id="IPR036779">
    <property type="entry name" value="LysM_dom_sf"/>
</dbReference>
<evidence type="ECO:0000313" key="2">
    <source>
        <dbReference type="EMBL" id="MST92222.1"/>
    </source>
</evidence>
<name>A0A6I2U3P8_9FIRM</name>
<proteinExistence type="predicted"/>
<dbReference type="Proteomes" id="UP000431913">
    <property type="component" value="Unassembled WGS sequence"/>
</dbReference>
<evidence type="ECO:0000259" key="1">
    <source>
        <dbReference type="Pfam" id="PF12673"/>
    </source>
</evidence>
<organism evidence="2 3">
    <name type="scientific">Ruthenibacterium lactatiformans</name>
    <dbReference type="NCBI Taxonomy" id="1550024"/>
    <lineage>
        <taxon>Bacteria</taxon>
        <taxon>Bacillati</taxon>
        <taxon>Bacillota</taxon>
        <taxon>Clostridia</taxon>
        <taxon>Eubacteriales</taxon>
        <taxon>Oscillospiraceae</taxon>
        <taxon>Ruthenibacterium</taxon>
    </lineage>
</organism>
<evidence type="ECO:0000313" key="3">
    <source>
        <dbReference type="Proteomes" id="UP000431913"/>
    </source>
</evidence>
<feature type="domain" description="SipL SPOCS" evidence="1">
    <location>
        <begin position="133"/>
        <end position="212"/>
    </location>
</feature>
<dbReference type="Pfam" id="PF12673">
    <property type="entry name" value="SipL"/>
    <property type="match status" value="2"/>
</dbReference>
<comment type="caution">
    <text evidence="2">The sequence shown here is derived from an EMBL/GenBank/DDBJ whole genome shotgun (WGS) entry which is preliminary data.</text>
</comment>
<protein>
    <submittedName>
        <fullName evidence="2">DUF3794 domain-containing protein</fullName>
    </submittedName>
</protein>
<dbReference type="SUPFAM" id="SSF54106">
    <property type="entry name" value="LysM domain"/>
    <property type="match status" value="1"/>
</dbReference>